<dbReference type="PANTHER" id="PTHR32552">
    <property type="entry name" value="FERRICHROME IRON RECEPTOR-RELATED"/>
    <property type="match status" value="1"/>
</dbReference>
<evidence type="ECO:0000256" key="7">
    <source>
        <dbReference type="ARBA" id="ARBA00023004"/>
    </source>
</evidence>
<evidence type="ECO:0000256" key="2">
    <source>
        <dbReference type="ARBA" id="ARBA00022448"/>
    </source>
</evidence>
<evidence type="ECO:0000256" key="1">
    <source>
        <dbReference type="ARBA" id="ARBA00004571"/>
    </source>
</evidence>
<dbReference type="Proteomes" id="UP000621516">
    <property type="component" value="Unassembled WGS sequence"/>
</dbReference>
<reference evidence="16 17" key="1">
    <citation type="journal article" date="2018" name="J. Microbiol.">
        <title>Aestuariibaculum marinum sp. nov., a marine bacterium isolated from seawater in South Korea.</title>
        <authorList>
            <person name="Choi J."/>
            <person name="Lee D."/>
            <person name="Jang J.H."/>
            <person name="Cha S."/>
            <person name="Seo T."/>
        </authorList>
    </citation>
    <scope>NUCLEOTIDE SEQUENCE [LARGE SCALE GENOMIC DNA]</scope>
    <source>
        <strain evidence="16 17">IP7</strain>
    </source>
</reference>
<keyword evidence="17" id="KW-1185">Reference proteome</keyword>
<evidence type="ECO:0000259" key="14">
    <source>
        <dbReference type="Pfam" id="PF00593"/>
    </source>
</evidence>
<dbReference type="PANTHER" id="PTHR32552:SF89">
    <property type="entry name" value="CATECHOLATE SIDEROPHORE RECEPTOR FIU"/>
    <property type="match status" value="1"/>
</dbReference>
<keyword evidence="6" id="KW-0732">Signal</keyword>
<keyword evidence="16" id="KW-0675">Receptor</keyword>
<keyword evidence="7" id="KW-0408">Iron</keyword>
<dbReference type="InterPro" id="IPR000531">
    <property type="entry name" value="Beta-barrel_TonB"/>
</dbReference>
<proteinExistence type="inferred from homology"/>
<dbReference type="GO" id="GO:0009279">
    <property type="term" value="C:cell outer membrane"/>
    <property type="evidence" value="ECO:0007669"/>
    <property type="project" value="UniProtKB-SubCell"/>
</dbReference>
<keyword evidence="10 12" id="KW-0472">Membrane</keyword>
<dbReference type="Gene3D" id="2.170.130.10">
    <property type="entry name" value="TonB-dependent receptor, plug domain"/>
    <property type="match status" value="1"/>
</dbReference>
<evidence type="ECO:0000313" key="16">
    <source>
        <dbReference type="EMBL" id="MBD0824634.1"/>
    </source>
</evidence>
<evidence type="ECO:0000256" key="5">
    <source>
        <dbReference type="ARBA" id="ARBA00022692"/>
    </source>
</evidence>
<keyword evidence="5 12" id="KW-0812">Transmembrane</keyword>
<keyword evidence="4" id="KW-0410">Iron transport</keyword>
<feature type="domain" description="TonB-dependent receptor plug" evidence="15">
    <location>
        <begin position="38"/>
        <end position="153"/>
    </location>
</feature>
<feature type="domain" description="TonB-dependent receptor-like beta-barrel" evidence="14">
    <location>
        <begin position="244"/>
        <end position="801"/>
    </location>
</feature>
<evidence type="ECO:0000256" key="10">
    <source>
        <dbReference type="ARBA" id="ARBA00023136"/>
    </source>
</evidence>
<dbReference type="PROSITE" id="PS52016">
    <property type="entry name" value="TONB_DEPENDENT_REC_3"/>
    <property type="match status" value="1"/>
</dbReference>
<dbReference type="EMBL" id="JACVXD010000006">
    <property type="protein sequence ID" value="MBD0824634.1"/>
    <property type="molecule type" value="Genomic_DNA"/>
</dbReference>
<dbReference type="SUPFAM" id="SSF56935">
    <property type="entry name" value="Porins"/>
    <property type="match status" value="1"/>
</dbReference>
<protein>
    <submittedName>
        <fullName evidence="16">TonB-dependent receptor</fullName>
    </submittedName>
</protein>
<dbReference type="Pfam" id="PF07715">
    <property type="entry name" value="Plug"/>
    <property type="match status" value="1"/>
</dbReference>
<comment type="caution">
    <text evidence="16">The sequence shown here is derived from an EMBL/GenBank/DDBJ whole genome shotgun (WGS) entry which is preliminary data.</text>
</comment>
<evidence type="ECO:0000313" key="17">
    <source>
        <dbReference type="Proteomes" id="UP000621516"/>
    </source>
</evidence>
<keyword evidence="2 12" id="KW-0813">Transport</keyword>
<evidence type="ECO:0000256" key="6">
    <source>
        <dbReference type="ARBA" id="ARBA00022729"/>
    </source>
</evidence>
<dbReference type="InterPro" id="IPR012910">
    <property type="entry name" value="Plug_dom"/>
</dbReference>
<evidence type="ECO:0000256" key="13">
    <source>
        <dbReference type="RuleBase" id="RU003357"/>
    </source>
</evidence>
<keyword evidence="9 13" id="KW-0798">TonB box</keyword>
<evidence type="ECO:0000256" key="12">
    <source>
        <dbReference type="PROSITE-ProRule" id="PRU01360"/>
    </source>
</evidence>
<evidence type="ECO:0000256" key="3">
    <source>
        <dbReference type="ARBA" id="ARBA00022452"/>
    </source>
</evidence>
<gene>
    <name evidence="16" type="ORF">ICJ85_11475</name>
</gene>
<dbReference type="AlphaFoldDB" id="A0A8J6Q5D2"/>
<dbReference type="InterPro" id="IPR039426">
    <property type="entry name" value="TonB-dep_rcpt-like"/>
</dbReference>
<comment type="subcellular location">
    <subcellularLocation>
        <location evidence="1 12">Cell outer membrane</location>
        <topology evidence="1 12">Multi-pass membrane protein</topology>
    </subcellularLocation>
</comment>
<dbReference type="Gene3D" id="2.40.170.20">
    <property type="entry name" value="TonB-dependent receptor, beta-barrel domain"/>
    <property type="match status" value="1"/>
</dbReference>
<evidence type="ECO:0000256" key="4">
    <source>
        <dbReference type="ARBA" id="ARBA00022496"/>
    </source>
</evidence>
<evidence type="ECO:0000256" key="11">
    <source>
        <dbReference type="ARBA" id="ARBA00023237"/>
    </source>
</evidence>
<organism evidence="16 17">
    <name type="scientific">Aestuariibaculum marinum</name>
    <dbReference type="NCBI Taxonomy" id="2683592"/>
    <lineage>
        <taxon>Bacteria</taxon>
        <taxon>Pseudomonadati</taxon>
        <taxon>Bacteroidota</taxon>
        <taxon>Flavobacteriia</taxon>
        <taxon>Flavobacteriales</taxon>
        <taxon>Flavobacteriaceae</taxon>
    </lineage>
</organism>
<dbReference type="InterPro" id="IPR036942">
    <property type="entry name" value="Beta-barrel_TonB_sf"/>
</dbReference>
<dbReference type="Pfam" id="PF00593">
    <property type="entry name" value="TonB_dep_Rec_b-barrel"/>
    <property type="match status" value="1"/>
</dbReference>
<comment type="similarity">
    <text evidence="12 13">Belongs to the TonB-dependent receptor family.</text>
</comment>
<evidence type="ECO:0000256" key="9">
    <source>
        <dbReference type="ARBA" id="ARBA00023077"/>
    </source>
</evidence>
<keyword evidence="11 12" id="KW-0998">Cell outer membrane</keyword>
<keyword evidence="3 12" id="KW-1134">Transmembrane beta strand</keyword>
<accession>A0A8J6Q5D2</accession>
<dbReference type="InterPro" id="IPR037066">
    <property type="entry name" value="Plug_dom_sf"/>
</dbReference>
<name>A0A8J6Q5D2_9FLAO</name>
<evidence type="ECO:0000259" key="15">
    <source>
        <dbReference type="Pfam" id="PF07715"/>
    </source>
</evidence>
<evidence type="ECO:0000256" key="8">
    <source>
        <dbReference type="ARBA" id="ARBA00023065"/>
    </source>
</evidence>
<dbReference type="GO" id="GO:0015344">
    <property type="term" value="F:siderophore uptake transmembrane transporter activity"/>
    <property type="evidence" value="ECO:0007669"/>
    <property type="project" value="TreeGrafter"/>
</dbReference>
<keyword evidence="8" id="KW-0406">Ion transport</keyword>
<sequence>MDSIKINNKDLKLSYILEDDLLNLETVVITGNFNTKTKLESSTSISSLDQKELSKIAPRGTAQILQNIPGLFTDASAGEVFTKVYTRGISASAEDDMGWYYVSLQEDGLPISLVQHSYYAPDLFFRNDITTSKLEVIRGGSSSITAMNTPGGIFNFISHKKRNALGGDIQLQSGIQGNNNMSYKIDASIGSPLGNNWYVNTGGHYRQDDGARNTDFTFSKGGQFKFNLLKENSRGYFKFYGKLLNDKTNRYTGVAATNWRNPQPVFGQSFKSTALMMPEFNTSIPDGRNLSSSNNFNPGEGLHAQDYTFGIDLSQKLGKNWTIKNNIKISAKNANWQTSISNAFVSLSNPLAYFITGAQFPIGQIVFRNAQSGNELARIDNSGILNGEPFQYLTEGRLPNDAIMGTSTWLKDNETDELIQQLTLKKQFENHNLNFGFASGLSNTTVFTQGSFAFVTYENNPRMLAVTLENPNEPTIALSDENGVSNYGGLFFGNSRANITQLATFANDYWNISNSLSLDLGLRFESITHKGSNDGYEPFSQDGGLDGNPNTDYDNSVLKPTGDIDSFNYTYNYISYSAGINYKVSNKTALFARLSRGNKAPELNYYFNNFTNVPINKKGEIQKINQIELGLKSNLSTFSIAGTLFYSQLKNIGTSNFEFDENTNSVFYTPIQFNTSETIGLEWESIYSPIENLKFSFNGVIQNPKTKSWTIYDANGTANTTDDMITDYSGNKLPFNPNIMFNLATEYQLKDVSSFVKWQFMGEREANVANAFQLPAYSIFDLGLTYKISNNISTSLLITNLFNSEGLANFYGANSFGASANGATKEFIETYPNTSFIVVPVLPRGTFLKLNYKI</sequence>